<protein>
    <submittedName>
        <fullName evidence="2">Uncharacterized protein</fullName>
    </submittedName>
</protein>
<feature type="signal peptide" evidence="1">
    <location>
        <begin position="1"/>
        <end position="18"/>
    </location>
</feature>
<sequence>MTFFALFQLVSLVFLAAALPVTETTEAAKFQYPWKNFALSNLESICRKLDGGERYTCTLKFDVYDFNTEGVVEVSGANCGAAWQWDGITPNQGPDNNYPSDGVLCWSAGSDAFQFRVAKFRSASNFEIYVNHFYRDMRYFKPPYDGRKALVNIIIPDAHPLPPLSPYVPPVNQFEFIATATISRRTDGHTVGRTFRRVLEPPHVAGEES</sequence>
<dbReference type="AlphaFoldDB" id="A0A1G4BMT5"/>
<comment type="caution">
    <text evidence="2">The sequence shown here is derived from an EMBL/GenBank/DDBJ whole genome shotgun (WGS) entry which is preliminary data.</text>
</comment>
<keyword evidence="1" id="KW-0732">Signal</keyword>
<dbReference type="EMBL" id="MJBS01000011">
    <property type="protein sequence ID" value="OHF02618.1"/>
    <property type="molecule type" value="Genomic_DNA"/>
</dbReference>
<proteinExistence type="predicted"/>
<keyword evidence="3" id="KW-1185">Reference proteome</keyword>
<evidence type="ECO:0000256" key="1">
    <source>
        <dbReference type="SAM" id="SignalP"/>
    </source>
</evidence>
<evidence type="ECO:0000313" key="3">
    <source>
        <dbReference type="Proteomes" id="UP000176998"/>
    </source>
</evidence>
<accession>A0A1G4BMT5</accession>
<feature type="chain" id="PRO_5009603086" evidence="1">
    <location>
        <begin position="19"/>
        <end position="209"/>
    </location>
</feature>
<dbReference type="Proteomes" id="UP000176998">
    <property type="component" value="Unassembled WGS sequence"/>
</dbReference>
<reference evidence="2 3" key="1">
    <citation type="submission" date="2016-09" db="EMBL/GenBank/DDBJ databases">
        <authorList>
            <person name="Capua I."/>
            <person name="De Benedictis P."/>
            <person name="Joannis T."/>
            <person name="Lombin L.H."/>
            <person name="Cattoli G."/>
        </authorList>
    </citation>
    <scope>NUCLEOTIDE SEQUENCE [LARGE SCALE GENOMIC DNA]</scope>
    <source>
        <strain evidence="2 3">IMI 309357</strain>
    </source>
</reference>
<dbReference type="GeneID" id="34555176"/>
<evidence type="ECO:0000313" key="2">
    <source>
        <dbReference type="EMBL" id="OHF02618.1"/>
    </source>
</evidence>
<gene>
    <name evidence="2" type="ORF">CORC01_02014</name>
</gene>
<name>A0A1G4BMT5_9PEZI</name>
<dbReference type="OrthoDB" id="4802756at2759"/>
<organism evidence="2 3">
    <name type="scientific">Colletotrichum orchidophilum</name>
    <dbReference type="NCBI Taxonomy" id="1209926"/>
    <lineage>
        <taxon>Eukaryota</taxon>
        <taxon>Fungi</taxon>
        <taxon>Dikarya</taxon>
        <taxon>Ascomycota</taxon>
        <taxon>Pezizomycotina</taxon>
        <taxon>Sordariomycetes</taxon>
        <taxon>Hypocreomycetidae</taxon>
        <taxon>Glomerellales</taxon>
        <taxon>Glomerellaceae</taxon>
        <taxon>Colletotrichum</taxon>
    </lineage>
</organism>
<dbReference type="RefSeq" id="XP_022479757.1">
    <property type="nucleotide sequence ID" value="XM_022613666.1"/>
</dbReference>